<sequence>MQTKAVMKKNPSFRLSILLNLIEGLISGCNFIAIYGAIQLLWSDSMDFKSILILTAFVAGIFILRLIIYSVGYTKGQIGGAMVSKNIRLFLGDKLKRIPLSRFTKTQTGTYINGTTADVNNYENILTHKIGDILKNIVLMLMVIVYISTKHLPSGMVLLAAFLLLIPALALSFLCVRIYGNKKNIISVENVSSITEYITGIQTMRAYGFGGEKNKTVTNAMKDYSDISFVYELVVIPIGVGFNILQWLTFPLVILLSGRACLQGVIPVADFVMLSLIPLFICRLNGTLFIDLTSYKNLMISKKRIADIIEEKEEIANNNDFSPTSYEIEFDGVNFSYVEGESVLKNISFVAKDKKLTAIVGASGSGKSTILNLLSKYYTPHNGSIKIGGLPIDSIASEKVLSYISQVDQDVFLFNDSVKNNIRYARPTATDDEIIEACKLANCHDFIMNMPQGYDTPVGENGNRLSGGERQRLSISRAILKNSPIILLDEATASLDIENELAVKQAIVNLLNAERTVIMIAHTLSVIKNADNIIVIDNGQVVEQGTHEELLENKEKYYSMWNVGE</sequence>
<feature type="domain" description="ABC transmembrane type-1" evidence="9">
    <location>
        <begin position="15"/>
        <end position="276"/>
    </location>
</feature>
<name>A0A6N7Y120_9FIRM</name>
<keyword evidence="6 7" id="KW-0472">Membrane</keyword>
<feature type="transmembrane region" description="Helical" evidence="7">
    <location>
        <begin position="155"/>
        <end position="176"/>
    </location>
</feature>
<keyword evidence="5 7" id="KW-1133">Transmembrane helix</keyword>
<accession>A0A6N7Y120</accession>
<keyword evidence="2 7" id="KW-0812">Transmembrane</keyword>
<comment type="caution">
    <text evidence="10">The sequence shown here is derived from an EMBL/GenBank/DDBJ whole genome shotgun (WGS) entry which is preliminary data.</text>
</comment>
<dbReference type="PANTHER" id="PTHR24221:SF397">
    <property type="entry name" value="ABC TRANSPORTER, ATP-BINDING TRANSMEMBRANE PROTEIN"/>
    <property type="match status" value="1"/>
</dbReference>
<comment type="subcellular location">
    <subcellularLocation>
        <location evidence="1">Cell membrane</location>
        <topology evidence="1">Multi-pass membrane protein</topology>
    </subcellularLocation>
</comment>
<evidence type="ECO:0000256" key="1">
    <source>
        <dbReference type="ARBA" id="ARBA00004651"/>
    </source>
</evidence>
<dbReference type="PROSITE" id="PS00211">
    <property type="entry name" value="ABC_TRANSPORTER_1"/>
    <property type="match status" value="1"/>
</dbReference>
<feature type="transmembrane region" description="Helical" evidence="7">
    <location>
        <begin position="21"/>
        <end position="42"/>
    </location>
</feature>
<dbReference type="GO" id="GO:0034040">
    <property type="term" value="F:ATPase-coupled lipid transmembrane transporter activity"/>
    <property type="evidence" value="ECO:0007669"/>
    <property type="project" value="TreeGrafter"/>
</dbReference>
<proteinExistence type="predicted"/>
<reference evidence="10 11" key="1">
    <citation type="submission" date="2019-09" db="EMBL/GenBank/DDBJ databases">
        <title>In-depth cultivation of the pig gut microbiome towards novel bacterial diversity and tailored functional studies.</title>
        <authorList>
            <person name="Wylensek D."/>
            <person name="Hitch T.C.A."/>
            <person name="Clavel T."/>
        </authorList>
    </citation>
    <scope>NUCLEOTIDE SEQUENCE [LARGE SCALE GENOMIC DNA]</scope>
    <source>
        <strain evidence="10 11">WCA3-693-APC-4?</strain>
    </source>
</reference>
<dbReference type="InterPro" id="IPR003593">
    <property type="entry name" value="AAA+_ATPase"/>
</dbReference>
<evidence type="ECO:0000256" key="7">
    <source>
        <dbReference type="SAM" id="Phobius"/>
    </source>
</evidence>
<evidence type="ECO:0000313" key="11">
    <source>
        <dbReference type="Proteomes" id="UP000469523"/>
    </source>
</evidence>
<dbReference type="GO" id="GO:0140359">
    <property type="term" value="F:ABC-type transporter activity"/>
    <property type="evidence" value="ECO:0007669"/>
    <property type="project" value="InterPro"/>
</dbReference>
<dbReference type="SUPFAM" id="SSF90123">
    <property type="entry name" value="ABC transporter transmembrane region"/>
    <property type="match status" value="1"/>
</dbReference>
<keyword evidence="4 10" id="KW-0067">ATP-binding</keyword>
<keyword evidence="11" id="KW-1185">Reference proteome</keyword>
<evidence type="ECO:0000313" key="10">
    <source>
        <dbReference type="EMBL" id="MSU01700.1"/>
    </source>
</evidence>
<dbReference type="GO" id="GO:0016887">
    <property type="term" value="F:ATP hydrolysis activity"/>
    <property type="evidence" value="ECO:0007669"/>
    <property type="project" value="InterPro"/>
</dbReference>
<dbReference type="EMBL" id="VUNQ01000018">
    <property type="protein sequence ID" value="MSU01700.1"/>
    <property type="molecule type" value="Genomic_DNA"/>
</dbReference>
<evidence type="ECO:0000256" key="4">
    <source>
        <dbReference type="ARBA" id="ARBA00022840"/>
    </source>
</evidence>
<dbReference type="PANTHER" id="PTHR24221">
    <property type="entry name" value="ATP-BINDING CASSETTE SUB-FAMILY B"/>
    <property type="match status" value="1"/>
</dbReference>
<organism evidence="10 11">
    <name type="scientific">Tissierella pigra</name>
    <dbReference type="NCBI Taxonomy" id="2607614"/>
    <lineage>
        <taxon>Bacteria</taxon>
        <taxon>Bacillati</taxon>
        <taxon>Bacillota</taxon>
        <taxon>Tissierellia</taxon>
        <taxon>Tissierellales</taxon>
        <taxon>Tissierellaceae</taxon>
        <taxon>Tissierella</taxon>
    </lineage>
</organism>
<feature type="transmembrane region" description="Helical" evidence="7">
    <location>
        <begin position="229"/>
        <end position="256"/>
    </location>
</feature>
<dbReference type="GO" id="GO:0005524">
    <property type="term" value="F:ATP binding"/>
    <property type="evidence" value="ECO:0007669"/>
    <property type="project" value="UniProtKB-KW"/>
</dbReference>
<dbReference type="InterPro" id="IPR027417">
    <property type="entry name" value="P-loop_NTPase"/>
</dbReference>
<dbReference type="InterPro" id="IPR017871">
    <property type="entry name" value="ABC_transporter-like_CS"/>
</dbReference>
<protein>
    <submittedName>
        <fullName evidence="10">ABC transporter ATP-binding protein</fullName>
    </submittedName>
</protein>
<evidence type="ECO:0000259" key="8">
    <source>
        <dbReference type="PROSITE" id="PS50893"/>
    </source>
</evidence>
<keyword evidence="3" id="KW-0547">Nucleotide-binding</keyword>
<dbReference type="Gene3D" id="3.40.50.300">
    <property type="entry name" value="P-loop containing nucleotide triphosphate hydrolases"/>
    <property type="match status" value="1"/>
</dbReference>
<evidence type="ECO:0000256" key="2">
    <source>
        <dbReference type="ARBA" id="ARBA00022692"/>
    </source>
</evidence>
<evidence type="ECO:0000259" key="9">
    <source>
        <dbReference type="PROSITE" id="PS50929"/>
    </source>
</evidence>
<dbReference type="Pfam" id="PF00664">
    <property type="entry name" value="ABC_membrane"/>
    <property type="match status" value="1"/>
</dbReference>
<dbReference type="RefSeq" id="WP_154440110.1">
    <property type="nucleotide sequence ID" value="NZ_JAHLPJ010000001.1"/>
</dbReference>
<dbReference type="InterPro" id="IPR003439">
    <property type="entry name" value="ABC_transporter-like_ATP-bd"/>
</dbReference>
<dbReference type="PROSITE" id="PS50929">
    <property type="entry name" value="ABC_TM1F"/>
    <property type="match status" value="1"/>
</dbReference>
<gene>
    <name evidence="10" type="ORF">FYJ83_09505</name>
</gene>
<dbReference type="SUPFAM" id="SSF52540">
    <property type="entry name" value="P-loop containing nucleoside triphosphate hydrolases"/>
    <property type="match status" value="1"/>
</dbReference>
<dbReference type="AlphaFoldDB" id="A0A6N7Y120"/>
<dbReference type="FunFam" id="3.40.50.300:FF:000218">
    <property type="entry name" value="Multidrug ABC transporter ATP-binding protein"/>
    <property type="match status" value="1"/>
</dbReference>
<feature type="transmembrane region" description="Helical" evidence="7">
    <location>
        <begin position="48"/>
        <end position="68"/>
    </location>
</feature>
<dbReference type="Gene3D" id="1.20.1560.10">
    <property type="entry name" value="ABC transporter type 1, transmembrane domain"/>
    <property type="match status" value="1"/>
</dbReference>
<dbReference type="InterPro" id="IPR036640">
    <property type="entry name" value="ABC1_TM_sf"/>
</dbReference>
<feature type="transmembrane region" description="Helical" evidence="7">
    <location>
        <begin position="133"/>
        <end position="149"/>
    </location>
</feature>
<dbReference type="Pfam" id="PF00005">
    <property type="entry name" value="ABC_tran"/>
    <property type="match status" value="1"/>
</dbReference>
<dbReference type="GO" id="GO:0005886">
    <property type="term" value="C:plasma membrane"/>
    <property type="evidence" value="ECO:0007669"/>
    <property type="project" value="UniProtKB-SubCell"/>
</dbReference>
<dbReference type="Proteomes" id="UP000469523">
    <property type="component" value="Unassembled WGS sequence"/>
</dbReference>
<dbReference type="InterPro" id="IPR039421">
    <property type="entry name" value="Type_1_exporter"/>
</dbReference>
<evidence type="ECO:0000256" key="6">
    <source>
        <dbReference type="ARBA" id="ARBA00023136"/>
    </source>
</evidence>
<evidence type="ECO:0000256" key="5">
    <source>
        <dbReference type="ARBA" id="ARBA00022989"/>
    </source>
</evidence>
<evidence type="ECO:0000256" key="3">
    <source>
        <dbReference type="ARBA" id="ARBA00022741"/>
    </source>
</evidence>
<dbReference type="InterPro" id="IPR011527">
    <property type="entry name" value="ABC1_TM_dom"/>
</dbReference>
<feature type="domain" description="ABC transporter" evidence="8">
    <location>
        <begin position="328"/>
        <end position="563"/>
    </location>
</feature>
<dbReference type="PROSITE" id="PS50893">
    <property type="entry name" value="ABC_TRANSPORTER_2"/>
    <property type="match status" value="1"/>
</dbReference>
<dbReference type="SMART" id="SM00382">
    <property type="entry name" value="AAA"/>
    <property type="match status" value="1"/>
</dbReference>